<organism evidence="4 5">
    <name type="scientific">Lacticaseibacillus nasuensis JCM 17158</name>
    <dbReference type="NCBI Taxonomy" id="1291734"/>
    <lineage>
        <taxon>Bacteria</taxon>
        <taxon>Bacillati</taxon>
        <taxon>Bacillota</taxon>
        <taxon>Bacilli</taxon>
        <taxon>Lactobacillales</taxon>
        <taxon>Lactobacillaceae</taxon>
        <taxon>Lacticaseibacillus</taxon>
    </lineage>
</organism>
<dbReference type="AlphaFoldDB" id="A0A0R1K0T3"/>
<name>A0A0R1K0T3_9LACO</name>
<protein>
    <recommendedName>
        <fullName evidence="6">DUF5105 domain-containing protein</fullName>
    </recommendedName>
</protein>
<keyword evidence="5" id="KW-1185">Reference proteome</keyword>
<proteinExistence type="predicted"/>
<accession>A0A0R1K0T3</accession>
<dbReference type="Pfam" id="PF17118">
    <property type="entry name" value="DUF5105"/>
    <property type="match status" value="1"/>
</dbReference>
<comment type="caution">
    <text evidence="4">The sequence shown here is derived from an EMBL/GenBank/DDBJ whole genome shotgun (WGS) entry which is preliminary data.</text>
</comment>
<dbReference type="Proteomes" id="UP000051804">
    <property type="component" value="Unassembled WGS sequence"/>
</dbReference>
<evidence type="ECO:0000259" key="2">
    <source>
        <dbReference type="Pfam" id="PF11611"/>
    </source>
</evidence>
<dbReference type="InterPro" id="IPR031343">
    <property type="entry name" value="DUF5105"/>
</dbReference>
<dbReference type="Gene3D" id="2.60.40.1240">
    <property type="match status" value="1"/>
</dbReference>
<dbReference type="InterPro" id="IPR029050">
    <property type="entry name" value="Immunoprotect_excell_Ig-like"/>
</dbReference>
<keyword evidence="1" id="KW-0732">Signal</keyword>
<reference evidence="4 5" key="1">
    <citation type="journal article" date="2015" name="Genome Announc.">
        <title>Expanding the biotechnology potential of lactobacilli through comparative genomics of 213 strains and associated genera.</title>
        <authorList>
            <person name="Sun Z."/>
            <person name="Harris H.M."/>
            <person name="McCann A."/>
            <person name="Guo C."/>
            <person name="Argimon S."/>
            <person name="Zhang W."/>
            <person name="Yang X."/>
            <person name="Jeffery I.B."/>
            <person name="Cooney J.C."/>
            <person name="Kagawa T.F."/>
            <person name="Liu W."/>
            <person name="Song Y."/>
            <person name="Salvetti E."/>
            <person name="Wrobel A."/>
            <person name="Rasinkangas P."/>
            <person name="Parkhill J."/>
            <person name="Rea M.C."/>
            <person name="O'Sullivan O."/>
            <person name="Ritari J."/>
            <person name="Douillard F.P."/>
            <person name="Paul Ross R."/>
            <person name="Yang R."/>
            <person name="Briner A.E."/>
            <person name="Felis G.E."/>
            <person name="de Vos W.M."/>
            <person name="Barrangou R."/>
            <person name="Klaenhammer T.R."/>
            <person name="Caufield P.W."/>
            <person name="Cui Y."/>
            <person name="Zhang H."/>
            <person name="O'Toole P.W."/>
        </authorList>
    </citation>
    <scope>NUCLEOTIDE SEQUENCE [LARGE SCALE GENOMIC DNA]</scope>
    <source>
        <strain evidence="4 5">JCM 17158</strain>
    </source>
</reference>
<evidence type="ECO:0000313" key="4">
    <source>
        <dbReference type="EMBL" id="KRK74257.1"/>
    </source>
</evidence>
<evidence type="ECO:0000256" key="1">
    <source>
        <dbReference type="ARBA" id="ARBA00022729"/>
    </source>
</evidence>
<dbReference type="EMBL" id="AZDJ01000001">
    <property type="protein sequence ID" value="KRK74257.1"/>
    <property type="molecule type" value="Genomic_DNA"/>
</dbReference>
<dbReference type="Pfam" id="PF11611">
    <property type="entry name" value="DUF4352"/>
    <property type="match status" value="1"/>
</dbReference>
<feature type="domain" description="DUF5105" evidence="3">
    <location>
        <begin position="205"/>
        <end position="385"/>
    </location>
</feature>
<evidence type="ECO:0008006" key="6">
    <source>
        <dbReference type="Google" id="ProtNLM"/>
    </source>
</evidence>
<dbReference type="InterPro" id="IPR029051">
    <property type="entry name" value="DUF4352"/>
</dbReference>
<gene>
    <name evidence="4" type="ORF">FD02_GL000855</name>
</gene>
<feature type="domain" description="DUF4352" evidence="2">
    <location>
        <begin position="98"/>
        <end position="184"/>
    </location>
</feature>
<evidence type="ECO:0000313" key="5">
    <source>
        <dbReference type="Proteomes" id="UP000051804"/>
    </source>
</evidence>
<evidence type="ECO:0000259" key="3">
    <source>
        <dbReference type="Pfam" id="PF17118"/>
    </source>
</evidence>
<dbReference type="PATRIC" id="fig|1291734.4.peg.881"/>
<sequence length="395" mass="43934">MAFAYFTQKFNLLFLRVLDKLSKVWGKLEASAMGNSNTWRMRNMKKLQSLATAGAVALTALVLVACGGGKKTATTTTSTGNNSVKIVSGTYIIPQDADAANGYKYLALNLSVKNNGIKENFYSSSFSLKSKDGSKIKTEYVDDSDDETFKGMDNEKLDKGEKAKGYVVFKVKPKTKYTLEFEPYGDGGKDVKKSELKVNTGKYLDQTADGQKALKAYIDNVFMGLNDKDYDTLVANDLDAERKTYATEVRSYLEKDVVDDPLTDSAFTKMLGQLQAANVKAGAAKYQVEYAYPTKVKIEVTPTVYSLTDMSSEISDLTSELMKKDTSDKYDYDQLERMAKEYFVASFDKVLADLKPTSSDYGNDIELVKTDGKWKIDTSSDDYETFAEPFTGDQY</sequence>